<reference evidence="1" key="1">
    <citation type="journal article" date="2017" name="Parasit. Vectors">
        <title>Sialotranscriptomics of Rhipicephalus zambeziensis reveals intricate expression profiles of secretory proteins and suggests tight temporal transcriptional regulation during blood-feeding.</title>
        <authorList>
            <person name="de Castro M.H."/>
            <person name="de Klerk D."/>
            <person name="Pienaar R."/>
            <person name="Rees D.J.G."/>
            <person name="Mans B.J."/>
        </authorList>
    </citation>
    <scope>NUCLEOTIDE SEQUENCE</scope>
    <source>
        <tissue evidence="1">Salivary glands</tissue>
    </source>
</reference>
<dbReference type="AlphaFoldDB" id="A0A224YGJ4"/>
<proteinExistence type="predicted"/>
<name>A0A224YGJ4_9ACAR</name>
<organism evidence="1">
    <name type="scientific">Rhipicephalus zambeziensis</name>
    <dbReference type="NCBI Taxonomy" id="60191"/>
    <lineage>
        <taxon>Eukaryota</taxon>
        <taxon>Metazoa</taxon>
        <taxon>Ecdysozoa</taxon>
        <taxon>Arthropoda</taxon>
        <taxon>Chelicerata</taxon>
        <taxon>Arachnida</taxon>
        <taxon>Acari</taxon>
        <taxon>Parasitiformes</taxon>
        <taxon>Ixodida</taxon>
        <taxon>Ixodoidea</taxon>
        <taxon>Ixodidae</taxon>
        <taxon>Rhipicephalinae</taxon>
        <taxon>Rhipicephalus</taxon>
        <taxon>Rhipicephalus</taxon>
    </lineage>
</organism>
<protein>
    <submittedName>
        <fullName evidence="1">Uncharacterized protein</fullName>
    </submittedName>
</protein>
<accession>A0A224YGJ4</accession>
<dbReference type="EMBL" id="GFPF01002435">
    <property type="protein sequence ID" value="MAA13581.1"/>
    <property type="molecule type" value="Transcribed_RNA"/>
</dbReference>
<sequence length="91" mass="10080">MTLWISNGVRRRFLWHCAPSSDLAKISSELSQNFGRFVHYLPTPGLEHQSCHSFPSDINFRNNVLATSLGLTATGVVVEKEGQIRTLGPSP</sequence>
<evidence type="ECO:0000313" key="1">
    <source>
        <dbReference type="EMBL" id="MAA13581.1"/>
    </source>
</evidence>